<evidence type="ECO:0000313" key="6">
    <source>
        <dbReference type="Proteomes" id="UP000001497"/>
    </source>
</evidence>
<reference evidence="5" key="2">
    <citation type="submission" date="2010-08" db="EMBL/GenBank/DDBJ databases">
        <title>Complete sequence of Fibrobacter succinogenes subsp. succinogenes S85.</title>
        <authorList>
            <person name="Durkin A.S."/>
            <person name="Nelson K.E."/>
            <person name="Morrison M."/>
            <person name="Forsberg C.W."/>
            <person name="Wilson D.B."/>
            <person name="Russell J.B."/>
            <person name="Cann I.K.O."/>
            <person name="Mackie R.I."/>
            <person name="White B.A."/>
        </authorList>
    </citation>
    <scope>NUCLEOTIDE SEQUENCE [LARGE SCALE GENOMIC DNA]</scope>
    <source>
        <strain evidence="5">ATCC 19169 / S85</strain>
    </source>
</reference>
<dbReference type="RefSeq" id="WP_014545543.1">
    <property type="nucleotide sequence ID" value="NC_013410.1"/>
</dbReference>
<feature type="domain" description="Outer membrane protein beta-barrel" evidence="2">
    <location>
        <begin position="66"/>
        <end position="227"/>
    </location>
</feature>
<sequence length="274" mass="30123">MKKFAAGILTALCATAIATAQPIDQPIENAPQAVSTQAAPAQVAQQAVAPEAQNNEAMPIDEQQAAPAPKKNAIGFGARASFIYGNFWGFKDMDDLDAPSGFGADFGVAAHFPITNGLTFTPEIAFRLFYLDHGDDDYTRNFDMTFLDFAFYVRGAITKTFYLEVGPQLSINTSGDYTIENQSGAYDNFENIEQTPVEFGINIGLGYNVLDNLSVGFRWYMGFNEVFPDVKYLDELGPEDYDGSKIKHGVKCSISNLKGAHTMMFKLGITYWFI</sequence>
<evidence type="ECO:0000313" key="3">
    <source>
        <dbReference type="EMBL" id="ACX74393.1"/>
    </source>
</evidence>
<proteinExistence type="predicted"/>
<gene>
    <name evidence="3" type="ordered locus">Fisuc_0783</name>
    <name evidence="4" type="ordered locus">FSU_1224</name>
</gene>
<dbReference type="STRING" id="59374.FSU_1224"/>
<evidence type="ECO:0000259" key="2">
    <source>
        <dbReference type="Pfam" id="PF13568"/>
    </source>
</evidence>
<feature type="chain" id="PRO_5003002319" description="Outer membrane protein beta-barrel domain-containing protein" evidence="1">
    <location>
        <begin position="21"/>
        <end position="274"/>
    </location>
</feature>
<evidence type="ECO:0000256" key="1">
    <source>
        <dbReference type="SAM" id="SignalP"/>
    </source>
</evidence>
<dbReference type="EMBL" id="CP001792">
    <property type="protein sequence ID" value="ACX74393.1"/>
    <property type="molecule type" value="Genomic_DNA"/>
</dbReference>
<dbReference type="KEGG" id="fsc:FSU_1224"/>
<dbReference type="HOGENOM" id="CLU_1014697_0_0_0"/>
<dbReference type="EMBL" id="CP002158">
    <property type="protein sequence ID" value="ADL25171.1"/>
    <property type="molecule type" value="Genomic_DNA"/>
</dbReference>
<keyword evidence="1" id="KW-0732">Signal</keyword>
<organism evidence="4 5">
    <name type="scientific">Fibrobacter succinogenes (strain ATCC 19169 / S85)</name>
    <dbReference type="NCBI Taxonomy" id="59374"/>
    <lineage>
        <taxon>Bacteria</taxon>
        <taxon>Pseudomonadati</taxon>
        <taxon>Fibrobacterota</taxon>
        <taxon>Fibrobacteria</taxon>
        <taxon>Fibrobacterales</taxon>
        <taxon>Fibrobacteraceae</taxon>
        <taxon>Fibrobacter</taxon>
    </lineage>
</organism>
<dbReference type="KEGG" id="fsu:Fisuc_0783"/>
<dbReference type="OrthoDB" id="9810172at2"/>
<dbReference type="Proteomes" id="UP000001497">
    <property type="component" value="Chromosome"/>
</dbReference>
<evidence type="ECO:0000313" key="4">
    <source>
        <dbReference type="EMBL" id="ADL25171.1"/>
    </source>
</evidence>
<dbReference type="InterPro" id="IPR025665">
    <property type="entry name" value="Beta-barrel_OMP_2"/>
</dbReference>
<feature type="signal peptide" evidence="1">
    <location>
        <begin position="1"/>
        <end position="20"/>
    </location>
</feature>
<protein>
    <recommendedName>
        <fullName evidence="2">Outer membrane protein beta-barrel domain-containing protein</fullName>
    </recommendedName>
</protein>
<dbReference type="Pfam" id="PF13568">
    <property type="entry name" value="OMP_b-brl_2"/>
    <property type="match status" value="1"/>
</dbReference>
<dbReference type="AlphaFoldDB" id="C9RNE7"/>
<reference evidence="3 6" key="1">
    <citation type="submission" date="2009-10" db="EMBL/GenBank/DDBJ databases">
        <title>Complete sequence of Fibrobacter succinogenes subsp. succinogenes S85.</title>
        <authorList>
            <consortium name="US DOE Joint Genome Institute"/>
            <person name="Lucas S."/>
            <person name="Copeland A."/>
            <person name="Lapidus A."/>
            <person name="Glavina del Rio T."/>
            <person name="Tice H."/>
            <person name="Bruce D."/>
            <person name="Goodwin L."/>
            <person name="Pitluck S."/>
            <person name="Chertkov O."/>
            <person name="Detter J.C."/>
            <person name="Han C."/>
            <person name="Tapia R."/>
            <person name="Larimer F."/>
            <person name="Land M."/>
            <person name="Hauser L."/>
            <person name="Kyrpides N."/>
            <person name="Mikhailova N."/>
            <person name="Weimer P.J."/>
            <person name="Stevenson D.M."/>
            <person name="Boyum J."/>
            <person name="Brumm P.I."/>
            <person name="Mead D."/>
        </authorList>
    </citation>
    <scope>NUCLEOTIDE SEQUENCE [LARGE SCALE GENOMIC DNA]</scope>
    <source>
        <strain evidence="6">ATCC 19169 / S85</strain>
        <strain evidence="3">S85</strain>
    </source>
</reference>
<keyword evidence="6" id="KW-1185">Reference proteome</keyword>
<name>C9RNE7_FIBSS</name>
<evidence type="ECO:0000313" key="5">
    <source>
        <dbReference type="Proteomes" id="UP000000517"/>
    </source>
</evidence>
<reference evidence="4" key="3">
    <citation type="submission" date="2010-08" db="EMBL/GenBank/DDBJ databases">
        <authorList>
            <person name="Durkin A.S."/>
            <person name="Nelson K.E."/>
            <person name="Morrison M."/>
            <person name="Forsberg C.W."/>
            <person name="Wilson D.B."/>
            <person name="Russell J.B."/>
            <person name="Cann I.K.O."/>
            <person name="Mackie R.I."/>
            <person name="White B.A."/>
        </authorList>
    </citation>
    <scope>NUCLEOTIDE SEQUENCE</scope>
    <source>
        <strain evidence="4">S85</strain>
    </source>
</reference>
<accession>C9RNE7</accession>
<dbReference type="Proteomes" id="UP000000517">
    <property type="component" value="Chromosome"/>
</dbReference>